<dbReference type="PROSITE" id="PS00512">
    <property type="entry name" value="ALPHA_GALACTOSIDASE"/>
    <property type="match status" value="1"/>
</dbReference>
<dbReference type="InterPro" id="IPR000111">
    <property type="entry name" value="Glyco_hydro_27/36_CS"/>
</dbReference>
<keyword evidence="3 4" id="KW-0326">Glycosidase</keyword>
<evidence type="ECO:0000313" key="5">
    <source>
        <dbReference type="EMBL" id="CAG5099142.1"/>
    </source>
</evidence>
<gene>
    <name evidence="5" type="ORF">OKIOD_LOCUS7847</name>
</gene>
<dbReference type="PRINTS" id="PR00740">
    <property type="entry name" value="GLHYDRLASE27"/>
</dbReference>
<evidence type="ECO:0000313" key="6">
    <source>
        <dbReference type="Proteomes" id="UP001158576"/>
    </source>
</evidence>
<protein>
    <recommendedName>
        <fullName evidence="4">Alpha-galactosidase</fullName>
        <ecNumber evidence="4">3.2.1.-</ecNumber>
    </recommendedName>
</protein>
<dbReference type="EMBL" id="OU015569">
    <property type="protein sequence ID" value="CAG5099142.1"/>
    <property type="molecule type" value="Genomic_DNA"/>
</dbReference>
<name>A0ABN7SHG4_OIKDI</name>
<dbReference type="SUPFAM" id="SSF51445">
    <property type="entry name" value="(Trans)glycosidases"/>
    <property type="match status" value="1"/>
</dbReference>
<evidence type="ECO:0000256" key="3">
    <source>
        <dbReference type="ARBA" id="ARBA00023295"/>
    </source>
</evidence>
<dbReference type="InterPro" id="IPR017853">
    <property type="entry name" value="GH"/>
</dbReference>
<proteinExistence type="inferred from homology"/>
<keyword evidence="6" id="KW-1185">Reference proteome</keyword>
<sequence length="305" mass="34075">MKIFGSFIALATAMNNGVARTPPMGWLAWERFRCNTDCKTFPDTCIGEKLFMEQAERLAKDGWLGVGYELVHIDDCWPLRDRVDGKITADPARFPHGIKWLADQIHSMGLKLGIYGDMGTHTCGGFPGSMGYEKTDADMFAEWGIDMLKYDGCYSDDDQQKVGYPAMSHALNNTGRPIIYSCSWPAYQGGLPPQVNYTLLGEICNVWRNYGDIQDDWDDIVDISQWWGDHADVLVKAAGPGKWNDPDMLIGGNYALTVNQAQVQFGIWSIVAAPLFLSTDLRTMSKEMRDVYQNTAVIAVNQVSD</sequence>
<organism evidence="5 6">
    <name type="scientific">Oikopleura dioica</name>
    <name type="common">Tunicate</name>
    <dbReference type="NCBI Taxonomy" id="34765"/>
    <lineage>
        <taxon>Eukaryota</taxon>
        <taxon>Metazoa</taxon>
        <taxon>Chordata</taxon>
        <taxon>Tunicata</taxon>
        <taxon>Appendicularia</taxon>
        <taxon>Copelata</taxon>
        <taxon>Oikopleuridae</taxon>
        <taxon>Oikopleura</taxon>
    </lineage>
</organism>
<comment type="similarity">
    <text evidence="1 4">Belongs to the glycosyl hydrolase 27 family.</text>
</comment>
<evidence type="ECO:0000256" key="2">
    <source>
        <dbReference type="ARBA" id="ARBA00022801"/>
    </source>
</evidence>
<dbReference type="InterPro" id="IPR013785">
    <property type="entry name" value="Aldolase_TIM"/>
</dbReference>
<keyword evidence="2 4" id="KW-0378">Hydrolase</keyword>
<dbReference type="CDD" id="cd14792">
    <property type="entry name" value="GH27"/>
    <property type="match status" value="1"/>
</dbReference>
<dbReference type="Gene3D" id="3.20.20.70">
    <property type="entry name" value="Aldolase class I"/>
    <property type="match status" value="1"/>
</dbReference>
<dbReference type="Proteomes" id="UP001158576">
    <property type="component" value="Chromosome XSR"/>
</dbReference>
<keyword evidence="4" id="KW-1015">Disulfide bond</keyword>
<dbReference type="InterPro" id="IPR002241">
    <property type="entry name" value="Glyco_hydro_27"/>
</dbReference>
<evidence type="ECO:0000256" key="1">
    <source>
        <dbReference type="ARBA" id="ARBA00009743"/>
    </source>
</evidence>
<accession>A0ABN7SHG4</accession>
<dbReference type="EC" id="3.2.1.-" evidence="4"/>
<comment type="subunit">
    <text evidence="4">Homodimer.</text>
</comment>
<reference evidence="5 6" key="1">
    <citation type="submission" date="2021-04" db="EMBL/GenBank/DDBJ databases">
        <authorList>
            <person name="Bliznina A."/>
        </authorList>
    </citation>
    <scope>NUCLEOTIDE SEQUENCE [LARGE SCALE GENOMIC DNA]</scope>
</reference>
<dbReference type="PANTHER" id="PTHR11452:SF83">
    <property type="entry name" value="ALPHA-GALACTOSIDASE"/>
    <property type="match status" value="1"/>
</dbReference>
<evidence type="ECO:0000256" key="4">
    <source>
        <dbReference type="RuleBase" id="RU361168"/>
    </source>
</evidence>
<dbReference type="PANTHER" id="PTHR11452">
    <property type="entry name" value="ALPHA-GALACTOSIDASE/ALPHA-N-ACETYLGALACTOSAMINIDASE"/>
    <property type="match status" value="1"/>
</dbReference>
<dbReference type="Pfam" id="PF16499">
    <property type="entry name" value="Melibiase_2"/>
    <property type="match status" value="1"/>
</dbReference>